<organism evidence="2 3">
    <name type="scientific">Methermicoccus shengliensis</name>
    <dbReference type="NCBI Taxonomy" id="660064"/>
    <lineage>
        <taxon>Archaea</taxon>
        <taxon>Methanobacteriati</taxon>
        <taxon>Methanobacteriota</taxon>
        <taxon>Stenosarchaea group</taxon>
        <taxon>Methanomicrobia</taxon>
        <taxon>Methanosarcinales</taxon>
        <taxon>Methermicoccaceae</taxon>
        <taxon>Methermicoccus</taxon>
    </lineage>
</organism>
<dbReference type="EMBL" id="DUIH01000017">
    <property type="protein sequence ID" value="HIH69979.1"/>
    <property type="molecule type" value="Genomic_DNA"/>
</dbReference>
<evidence type="ECO:0000313" key="2">
    <source>
        <dbReference type="EMBL" id="HIH69979.1"/>
    </source>
</evidence>
<dbReference type="InterPro" id="IPR006657">
    <property type="entry name" value="MoPterin_dinucl-bd_dom"/>
</dbReference>
<evidence type="ECO:0000313" key="3">
    <source>
        <dbReference type="Proteomes" id="UP000600363"/>
    </source>
</evidence>
<dbReference type="InterPro" id="IPR009010">
    <property type="entry name" value="Asp_de-COase-like_dom_sf"/>
</dbReference>
<name>A0A832W001_9EURY</name>
<gene>
    <name evidence="2" type="ORF">HA299_05155</name>
</gene>
<protein>
    <recommendedName>
        <fullName evidence="1">Molybdopterin dinucleotide-binding domain-containing protein</fullName>
    </recommendedName>
</protein>
<dbReference type="GO" id="GO:0016491">
    <property type="term" value="F:oxidoreductase activity"/>
    <property type="evidence" value="ECO:0007669"/>
    <property type="project" value="InterPro"/>
</dbReference>
<dbReference type="AlphaFoldDB" id="A0A832W001"/>
<dbReference type="Proteomes" id="UP000600363">
    <property type="component" value="Unassembled WGS sequence"/>
</dbReference>
<evidence type="ECO:0000259" key="1">
    <source>
        <dbReference type="Pfam" id="PF01568"/>
    </source>
</evidence>
<feature type="domain" description="Molybdopterin dinucleotide-binding" evidence="1">
    <location>
        <begin position="41"/>
        <end position="82"/>
    </location>
</feature>
<dbReference type="Gene3D" id="2.40.40.20">
    <property type="match status" value="1"/>
</dbReference>
<proteinExistence type="predicted"/>
<dbReference type="RefSeq" id="WP_042686100.1">
    <property type="nucleotide sequence ID" value="NZ_DUIH01000017.1"/>
</dbReference>
<reference evidence="2" key="1">
    <citation type="journal article" date="2020" name="bioRxiv">
        <title>A rank-normalized archaeal taxonomy based on genome phylogeny resolves widespread incomplete and uneven classifications.</title>
        <authorList>
            <person name="Rinke C."/>
            <person name="Chuvochina M."/>
            <person name="Mussig A.J."/>
            <person name="Chaumeil P.-A."/>
            <person name="Waite D.W."/>
            <person name="Whitman W.B."/>
            <person name="Parks D.H."/>
            <person name="Hugenholtz P."/>
        </authorList>
    </citation>
    <scope>NUCLEOTIDE SEQUENCE</scope>
    <source>
        <strain evidence="2">UBA12518</strain>
    </source>
</reference>
<sequence length="128" mass="14096">MVRRLGELIGSPELSVEVVVYDDVFVCSLWEQDVFSEEFLDRAAIIELERGTLKHLSLKSGDAVEVRSERGRVVVRATEGEHIGAPAMPKSPLSLALTDGCDTRHFSAVIKKASESITRIEDLIEGSQ</sequence>
<dbReference type="GO" id="GO:0043546">
    <property type="term" value="F:molybdopterin cofactor binding"/>
    <property type="evidence" value="ECO:0007669"/>
    <property type="project" value="InterPro"/>
</dbReference>
<dbReference type="SUPFAM" id="SSF50692">
    <property type="entry name" value="ADC-like"/>
    <property type="match status" value="1"/>
</dbReference>
<accession>A0A832W001</accession>
<comment type="caution">
    <text evidence="2">The sequence shown here is derived from an EMBL/GenBank/DDBJ whole genome shotgun (WGS) entry which is preliminary data.</text>
</comment>
<dbReference type="Pfam" id="PF01568">
    <property type="entry name" value="Molydop_binding"/>
    <property type="match status" value="1"/>
</dbReference>